<proteinExistence type="inferred from homology"/>
<keyword evidence="5" id="KW-0812">Transmembrane</keyword>
<keyword evidence="5" id="KW-0472">Membrane</keyword>
<feature type="coiled-coil region" evidence="4">
    <location>
        <begin position="243"/>
        <end position="270"/>
    </location>
</feature>
<evidence type="ECO:0000256" key="5">
    <source>
        <dbReference type="SAM" id="Phobius"/>
    </source>
</evidence>
<evidence type="ECO:0000259" key="7">
    <source>
        <dbReference type="PROSITE" id="PS50885"/>
    </source>
</evidence>
<dbReference type="SMART" id="SM00283">
    <property type="entry name" value="MA"/>
    <property type="match status" value="1"/>
</dbReference>
<dbReference type="Gene3D" id="1.10.287.950">
    <property type="entry name" value="Methyl-accepting chemotaxis protein"/>
    <property type="match status" value="1"/>
</dbReference>
<dbReference type="CDD" id="cd11386">
    <property type="entry name" value="MCP_signal"/>
    <property type="match status" value="1"/>
</dbReference>
<protein>
    <submittedName>
        <fullName evidence="8">Methyl-accepting chemotaxis protein</fullName>
    </submittedName>
</protein>
<feature type="domain" description="HAMP" evidence="7">
    <location>
        <begin position="213"/>
        <end position="265"/>
    </location>
</feature>
<dbReference type="Pfam" id="PF12729">
    <property type="entry name" value="4HB_MCP_1"/>
    <property type="match status" value="1"/>
</dbReference>
<dbReference type="Pfam" id="PF00015">
    <property type="entry name" value="MCPsignal"/>
    <property type="match status" value="1"/>
</dbReference>
<dbReference type="Proteomes" id="UP001242732">
    <property type="component" value="Chromosome"/>
</dbReference>
<feature type="domain" description="Methyl-accepting transducer" evidence="6">
    <location>
        <begin position="270"/>
        <end position="499"/>
    </location>
</feature>
<feature type="transmembrane region" description="Helical" evidence="5">
    <location>
        <begin position="193"/>
        <end position="213"/>
    </location>
</feature>
<dbReference type="SMART" id="SM00304">
    <property type="entry name" value="HAMP"/>
    <property type="match status" value="1"/>
</dbReference>
<reference evidence="8 9" key="1">
    <citation type="submission" date="2023-06" db="EMBL/GenBank/DDBJ databases">
        <authorList>
            <person name="Ham H."/>
            <person name="Park D.S."/>
        </authorList>
    </citation>
    <scope>NUCLEOTIDE SEQUENCE [LARGE SCALE GENOMIC DNA]</scope>
    <source>
        <strain evidence="8 9">KACC 17005</strain>
    </source>
</reference>
<comment type="similarity">
    <text evidence="2">Belongs to the methyl-accepting chemotaxis (MCP) protein family.</text>
</comment>
<evidence type="ECO:0000256" key="1">
    <source>
        <dbReference type="ARBA" id="ARBA00022481"/>
    </source>
</evidence>
<dbReference type="PROSITE" id="PS50885">
    <property type="entry name" value="HAMP"/>
    <property type="match status" value="1"/>
</dbReference>
<dbReference type="EMBL" id="CP127363">
    <property type="protein sequence ID" value="WIY49920.1"/>
    <property type="molecule type" value="Genomic_DNA"/>
</dbReference>
<keyword evidence="3" id="KW-0807">Transducer</keyword>
<name>A0ABY9ASL3_PARCI</name>
<dbReference type="InterPro" id="IPR051310">
    <property type="entry name" value="MCP_chemotaxis"/>
</dbReference>
<accession>A0ABY9ASL3</accession>
<dbReference type="PROSITE" id="PS50111">
    <property type="entry name" value="CHEMOTAXIS_TRANSDUC_2"/>
    <property type="match status" value="1"/>
</dbReference>
<evidence type="ECO:0000256" key="3">
    <source>
        <dbReference type="PROSITE-ProRule" id="PRU00284"/>
    </source>
</evidence>
<evidence type="ECO:0000313" key="8">
    <source>
        <dbReference type="EMBL" id="WIY49920.1"/>
    </source>
</evidence>
<sequence length="557" mass="57460">MMTLDNWMMRTKLLAGFGLVLVIACIVSLLGVANLSSMNDRSTEISRKSLPSVAASGTISRNLSALRIARLGLILTGPNSPMPQAIAAVESASTALNASVEAAAPLFTSAEERPLYEELRNQVAAYSSTLPQQLQHARNNDIDAVRAIFVGPAAVAYRAANKALDDLIAINNKGSDLAAERAAATYREGRVQLAAGLVAMIALSAVIAVLLAGNLSRRSRQGMDAALRMARGELGHPLATSGKDELAQMMQALEATREHLRTTVGNVRQNAEAVATASAEISQGNQDLSGRTESQASALEQTAASMEELGTTVQQNADSARQANQLAKNAAMVAVQGGEVVGQVVETMKGINESSRQIADIIQVIDGIAFQTNILALNAAVEAARAGEQGRGFAVVASEVRSLAGRSADAAKEIKNLIGASVERVAAGNALVDQAGATMQEIVGAINRVTDIMGEISAASVEQASGVSQVGEAVTQMDRATQQNAALVEEMAAAAGSLKKQAEDLVRGVATFQLGDGRLAMSSAASASSGPMELRRPVALSSQSGPALALAAAGTAS</sequence>
<dbReference type="InterPro" id="IPR024478">
    <property type="entry name" value="HlyB_4HB_MCP"/>
</dbReference>
<dbReference type="SUPFAM" id="SSF58104">
    <property type="entry name" value="Methyl-accepting chemotaxis protein (MCP) signaling domain"/>
    <property type="match status" value="1"/>
</dbReference>
<keyword evidence="9" id="KW-1185">Reference proteome</keyword>
<evidence type="ECO:0000259" key="6">
    <source>
        <dbReference type="PROSITE" id="PS50111"/>
    </source>
</evidence>
<dbReference type="InterPro" id="IPR004089">
    <property type="entry name" value="MCPsignal_dom"/>
</dbReference>
<dbReference type="GeneID" id="79788887"/>
<dbReference type="PANTHER" id="PTHR43531:SF14">
    <property type="entry name" value="METHYL-ACCEPTING CHEMOTAXIS PROTEIN I-RELATED"/>
    <property type="match status" value="1"/>
</dbReference>
<evidence type="ECO:0000256" key="4">
    <source>
        <dbReference type="SAM" id="Coils"/>
    </source>
</evidence>
<keyword evidence="1" id="KW-0488">Methylation</keyword>
<dbReference type="RefSeq" id="WP_011796911.1">
    <property type="nucleotide sequence ID" value="NZ_CP023687.1"/>
</dbReference>
<gene>
    <name evidence="8" type="ORF">QRO08_04915</name>
</gene>
<evidence type="ECO:0000256" key="2">
    <source>
        <dbReference type="ARBA" id="ARBA00029447"/>
    </source>
</evidence>
<dbReference type="InterPro" id="IPR003660">
    <property type="entry name" value="HAMP_dom"/>
</dbReference>
<keyword evidence="5" id="KW-1133">Transmembrane helix</keyword>
<dbReference type="Gene3D" id="1.20.1440.210">
    <property type="match status" value="1"/>
</dbReference>
<dbReference type="Pfam" id="PF00672">
    <property type="entry name" value="HAMP"/>
    <property type="match status" value="1"/>
</dbReference>
<evidence type="ECO:0000313" key="9">
    <source>
        <dbReference type="Proteomes" id="UP001242732"/>
    </source>
</evidence>
<dbReference type="CDD" id="cd06225">
    <property type="entry name" value="HAMP"/>
    <property type="match status" value="1"/>
</dbReference>
<keyword evidence="4" id="KW-0175">Coiled coil</keyword>
<dbReference type="PANTHER" id="PTHR43531">
    <property type="entry name" value="PROTEIN ICFG"/>
    <property type="match status" value="1"/>
</dbReference>
<organism evidence="8 9">
    <name type="scientific">Paracidovorax citrulli</name>
    <name type="common">Acidovorax citrulli</name>
    <dbReference type="NCBI Taxonomy" id="80869"/>
    <lineage>
        <taxon>Bacteria</taxon>
        <taxon>Pseudomonadati</taxon>
        <taxon>Pseudomonadota</taxon>
        <taxon>Betaproteobacteria</taxon>
        <taxon>Burkholderiales</taxon>
        <taxon>Comamonadaceae</taxon>
        <taxon>Paracidovorax</taxon>
    </lineage>
</organism>